<dbReference type="OrthoDB" id="1555531at2759"/>
<evidence type="ECO:0000256" key="2">
    <source>
        <dbReference type="ARBA" id="ARBA00004988"/>
    </source>
</evidence>
<dbReference type="Gene3D" id="3.40.50.1360">
    <property type="match status" value="1"/>
</dbReference>
<comment type="catalytic activity">
    <reaction evidence="1">
        <text>aldehydo-D-ribose 5-phosphate = D-ribulose 5-phosphate</text>
        <dbReference type="Rhea" id="RHEA:14657"/>
        <dbReference type="ChEBI" id="CHEBI:58121"/>
        <dbReference type="ChEBI" id="CHEBI:58273"/>
        <dbReference type="EC" id="5.3.1.6"/>
    </reaction>
</comment>
<dbReference type="GO" id="GO:0004751">
    <property type="term" value="F:ribose-5-phosphate isomerase activity"/>
    <property type="evidence" value="ECO:0007669"/>
    <property type="project" value="UniProtKB-EC"/>
</dbReference>
<evidence type="ECO:0000256" key="1">
    <source>
        <dbReference type="ARBA" id="ARBA00001713"/>
    </source>
</evidence>
<dbReference type="Gene3D" id="3.30.70.260">
    <property type="match status" value="1"/>
</dbReference>
<name>A0A1B7TE01_9ASCO</name>
<protein>
    <recommendedName>
        <fullName evidence="5">Ribose-5-phosphate isomerase</fullName>
        <ecNumber evidence="4">5.3.1.6</ecNumber>
    </recommendedName>
    <alternativeName>
        <fullName evidence="8">D-ribose-5-phosphate ketol-isomerase</fullName>
    </alternativeName>
    <alternativeName>
        <fullName evidence="7">Phosphoriboisomerase</fullName>
    </alternativeName>
</protein>
<dbReference type="UniPathway" id="UPA00115">
    <property type="reaction ID" value="UER00412"/>
</dbReference>
<dbReference type="CDD" id="cd01398">
    <property type="entry name" value="RPI_A"/>
    <property type="match status" value="1"/>
</dbReference>
<gene>
    <name evidence="9" type="ORF">HANVADRAFT_24188</name>
</gene>
<proteinExistence type="inferred from homology"/>
<dbReference type="Proteomes" id="UP000092321">
    <property type="component" value="Unassembled WGS sequence"/>
</dbReference>
<dbReference type="GO" id="GO:0005737">
    <property type="term" value="C:cytoplasm"/>
    <property type="evidence" value="ECO:0007669"/>
    <property type="project" value="TreeGrafter"/>
</dbReference>
<comment type="similarity">
    <text evidence="3">Belongs to the ribose 5-phosphate isomerase family.</text>
</comment>
<dbReference type="GO" id="GO:0009052">
    <property type="term" value="P:pentose-phosphate shunt, non-oxidative branch"/>
    <property type="evidence" value="ECO:0007669"/>
    <property type="project" value="InterPro"/>
</dbReference>
<evidence type="ECO:0000256" key="7">
    <source>
        <dbReference type="ARBA" id="ARBA00029734"/>
    </source>
</evidence>
<sequence>MSVPSIESLEAQLSQVSDLESLASPLENAKRLASYKAMDEHFLPLLASKIPEWSKLSTIAEFSVVEPLVIGIGSGSTVVYAAERLGEIKRVFSQYINDLNLICIATGFQSENLILSNNLRLGTLAYYPKLAVAFDGADECDPQLNCIKGGGACLLQEKLIALSADKFIVVADDRKKVPYLSYSWKIPIEVVNNAPTFVENQLKKEFGDDLKECDIRESMPKKAGAVVTDNFNCIMDINVGPVHNVKDVHQRLKQITGIVETGLFPNVNCAAAYFGNSDGSVEKIVPQTE</sequence>
<evidence type="ECO:0000313" key="9">
    <source>
        <dbReference type="EMBL" id="OBA26937.1"/>
    </source>
</evidence>
<evidence type="ECO:0000313" key="10">
    <source>
        <dbReference type="Proteomes" id="UP000092321"/>
    </source>
</evidence>
<dbReference type="InterPro" id="IPR004788">
    <property type="entry name" value="Ribose5P_isomerase_type_A"/>
</dbReference>
<comment type="caution">
    <text evidence="9">The sequence shown here is derived from an EMBL/GenBank/DDBJ whole genome shotgun (WGS) entry which is preliminary data.</text>
</comment>
<evidence type="ECO:0000256" key="6">
    <source>
        <dbReference type="ARBA" id="ARBA00023235"/>
    </source>
</evidence>
<dbReference type="GO" id="GO:0006014">
    <property type="term" value="P:D-ribose metabolic process"/>
    <property type="evidence" value="ECO:0007669"/>
    <property type="project" value="TreeGrafter"/>
</dbReference>
<keyword evidence="10" id="KW-1185">Reference proteome</keyword>
<dbReference type="NCBIfam" id="TIGR00021">
    <property type="entry name" value="rpiA"/>
    <property type="match status" value="1"/>
</dbReference>
<accession>A0A1B7TE01</accession>
<evidence type="ECO:0000256" key="4">
    <source>
        <dbReference type="ARBA" id="ARBA00011959"/>
    </source>
</evidence>
<comment type="pathway">
    <text evidence="2">Carbohydrate degradation; pentose phosphate pathway; D-ribose 5-phosphate from D-ribulose 5-phosphate (non-oxidative stage): step 1/1.</text>
</comment>
<dbReference type="PANTHER" id="PTHR11934">
    <property type="entry name" value="RIBOSE-5-PHOSPHATE ISOMERASE"/>
    <property type="match status" value="1"/>
</dbReference>
<dbReference type="SUPFAM" id="SSF75445">
    <property type="entry name" value="D-ribose-5-phosphate isomerase (RpiA), lid domain"/>
    <property type="match status" value="1"/>
</dbReference>
<dbReference type="Pfam" id="PF06026">
    <property type="entry name" value="Rib_5-P_isom_A"/>
    <property type="match status" value="1"/>
</dbReference>
<evidence type="ECO:0000256" key="8">
    <source>
        <dbReference type="ARBA" id="ARBA00032273"/>
    </source>
</evidence>
<reference evidence="10" key="1">
    <citation type="journal article" date="2016" name="Proc. Natl. Acad. Sci. U.S.A.">
        <title>Comparative genomics of biotechnologically important yeasts.</title>
        <authorList>
            <person name="Riley R."/>
            <person name="Haridas S."/>
            <person name="Wolfe K.H."/>
            <person name="Lopes M.R."/>
            <person name="Hittinger C.T."/>
            <person name="Goeker M."/>
            <person name="Salamov A.A."/>
            <person name="Wisecaver J.H."/>
            <person name="Long T.M."/>
            <person name="Calvey C.H."/>
            <person name="Aerts A.L."/>
            <person name="Barry K.W."/>
            <person name="Choi C."/>
            <person name="Clum A."/>
            <person name="Coughlan A.Y."/>
            <person name="Deshpande S."/>
            <person name="Douglass A.P."/>
            <person name="Hanson S.J."/>
            <person name="Klenk H.-P."/>
            <person name="LaButti K.M."/>
            <person name="Lapidus A."/>
            <person name="Lindquist E.A."/>
            <person name="Lipzen A.M."/>
            <person name="Meier-Kolthoff J.P."/>
            <person name="Ohm R.A."/>
            <person name="Otillar R.P."/>
            <person name="Pangilinan J.L."/>
            <person name="Peng Y."/>
            <person name="Rokas A."/>
            <person name="Rosa C.A."/>
            <person name="Scheuner C."/>
            <person name="Sibirny A.A."/>
            <person name="Slot J.C."/>
            <person name="Stielow J.B."/>
            <person name="Sun H."/>
            <person name="Kurtzman C.P."/>
            <person name="Blackwell M."/>
            <person name="Grigoriev I.V."/>
            <person name="Jeffries T.W."/>
        </authorList>
    </citation>
    <scope>NUCLEOTIDE SEQUENCE [LARGE SCALE GENOMIC DNA]</scope>
    <source>
        <strain evidence="10">NRRL Y-1626</strain>
    </source>
</reference>
<dbReference type="EMBL" id="LXPE01000012">
    <property type="protein sequence ID" value="OBA26937.1"/>
    <property type="molecule type" value="Genomic_DNA"/>
</dbReference>
<keyword evidence="6" id="KW-0413">Isomerase</keyword>
<dbReference type="AlphaFoldDB" id="A0A1B7TE01"/>
<evidence type="ECO:0000256" key="5">
    <source>
        <dbReference type="ARBA" id="ARBA00019150"/>
    </source>
</evidence>
<dbReference type="InterPro" id="IPR037171">
    <property type="entry name" value="NagB/RpiA_transferase-like"/>
</dbReference>
<dbReference type="SUPFAM" id="SSF100950">
    <property type="entry name" value="NagB/RpiA/CoA transferase-like"/>
    <property type="match status" value="1"/>
</dbReference>
<organism evidence="9 10">
    <name type="scientific">Hanseniaspora valbyensis NRRL Y-1626</name>
    <dbReference type="NCBI Taxonomy" id="766949"/>
    <lineage>
        <taxon>Eukaryota</taxon>
        <taxon>Fungi</taxon>
        <taxon>Dikarya</taxon>
        <taxon>Ascomycota</taxon>
        <taxon>Saccharomycotina</taxon>
        <taxon>Saccharomycetes</taxon>
        <taxon>Saccharomycodales</taxon>
        <taxon>Saccharomycodaceae</taxon>
        <taxon>Hanseniaspora</taxon>
    </lineage>
</organism>
<dbReference type="EC" id="5.3.1.6" evidence="4"/>
<evidence type="ECO:0000256" key="3">
    <source>
        <dbReference type="ARBA" id="ARBA00008088"/>
    </source>
</evidence>
<dbReference type="PANTHER" id="PTHR11934:SF0">
    <property type="entry name" value="RIBOSE-5-PHOSPHATE ISOMERASE"/>
    <property type="match status" value="1"/>
</dbReference>